<dbReference type="Proteomes" id="UP000298653">
    <property type="component" value="Chromosome"/>
</dbReference>
<keyword evidence="1" id="KW-1133">Transmembrane helix</keyword>
<dbReference type="AlphaFoldDB" id="A0A4V1EFV9"/>
<feature type="transmembrane region" description="Helical" evidence="1">
    <location>
        <begin position="89"/>
        <end position="105"/>
    </location>
</feature>
<keyword evidence="3" id="KW-1185">Reference proteome</keyword>
<dbReference type="KEGG" id="arf:AR1Y2_0486"/>
<gene>
    <name evidence="2" type="ORF">AR1Y2_0486</name>
</gene>
<feature type="transmembrane region" description="Helical" evidence="1">
    <location>
        <begin position="6"/>
        <end position="29"/>
    </location>
</feature>
<dbReference type="Pfam" id="PF05437">
    <property type="entry name" value="AzlD"/>
    <property type="match status" value="1"/>
</dbReference>
<keyword evidence="1" id="KW-0812">Transmembrane</keyword>
<sequence>MNNIVYGICIMAVVAFVTVFTRVLPFALFGGKKGMPKMIGYLGRVLPAAIIAALVVYCFKELVVQAASDRLCSLAAGAAVVFLHLWKRNTLLSIAGGTILYMLLIRL</sequence>
<accession>A0A4V1EFV9</accession>
<organism evidence="2 3">
    <name type="scientific">Anaerostipes rhamnosivorans</name>
    <dbReference type="NCBI Taxonomy" id="1229621"/>
    <lineage>
        <taxon>Bacteria</taxon>
        <taxon>Bacillati</taxon>
        <taxon>Bacillota</taxon>
        <taxon>Clostridia</taxon>
        <taxon>Lachnospirales</taxon>
        <taxon>Lachnospiraceae</taxon>
        <taxon>Anaerostipes</taxon>
    </lineage>
</organism>
<dbReference type="InterPro" id="IPR008407">
    <property type="entry name" value="Brnchd-chn_aa_trnsp_AzlD"/>
</dbReference>
<name>A0A4V1EFV9_9FIRM</name>
<dbReference type="EMBL" id="CP040058">
    <property type="protein sequence ID" value="QCP33940.1"/>
    <property type="molecule type" value="Genomic_DNA"/>
</dbReference>
<reference evidence="2 3" key="1">
    <citation type="submission" date="2019-05" db="EMBL/GenBank/DDBJ databases">
        <title>Complete genome sequencing of Anaerostipes rhamnosivorans.</title>
        <authorList>
            <person name="Bui T.P.N."/>
            <person name="de Vos W.M."/>
        </authorList>
    </citation>
    <scope>NUCLEOTIDE SEQUENCE [LARGE SCALE GENOMIC DNA]</scope>
    <source>
        <strain evidence="2 3">1y2</strain>
    </source>
</reference>
<keyword evidence="1" id="KW-0472">Membrane</keyword>
<evidence type="ECO:0000313" key="2">
    <source>
        <dbReference type="EMBL" id="QCP33940.1"/>
    </source>
</evidence>
<protein>
    <submittedName>
        <fullName evidence="2">Branched-chain amino acid transport</fullName>
    </submittedName>
</protein>
<proteinExistence type="predicted"/>
<dbReference type="PIRSF" id="PIRSF003203">
    <property type="entry name" value="AzlD"/>
    <property type="match status" value="1"/>
</dbReference>
<feature type="transmembrane region" description="Helical" evidence="1">
    <location>
        <begin position="41"/>
        <end position="59"/>
    </location>
</feature>
<evidence type="ECO:0000313" key="3">
    <source>
        <dbReference type="Proteomes" id="UP000298653"/>
    </source>
</evidence>
<evidence type="ECO:0000256" key="1">
    <source>
        <dbReference type="SAM" id="Phobius"/>
    </source>
</evidence>